<evidence type="ECO:0000313" key="4">
    <source>
        <dbReference type="Proteomes" id="UP000277326"/>
    </source>
</evidence>
<organism evidence="3 4">
    <name type="scientific">Haloplanus aerogenes</name>
    <dbReference type="NCBI Taxonomy" id="660522"/>
    <lineage>
        <taxon>Archaea</taxon>
        <taxon>Methanobacteriati</taxon>
        <taxon>Methanobacteriota</taxon>
        <taxon>Stenosarchaea group</taxon>
        <taxon>Halobacteria</taxon>
        <taxon>Halobacteriales</taxon>
        <taxon>Haloferacaceae</taxon>
        <taxon>Haloplanus</taxon>
    </lineage>
</organism>
<feature type="transmembrane region" description="Helical" evidence="1">
    <location>
        <begin position="65"/>
        <end position="82"/>
    </location>
</feature>
<sequence length="161" mass="17985">MLSTFRTKRGRCHLDGDRLRLESSLRRQWRRYREGERLPALLMAGTVFGVVVIVVEALVTGGVRRLLLMAGVVVALVAVGRLSNYVRGFTATEEIPLDAISHVTAKQGTEGLTRPRFVVTYEAGGETKRRYVMMPSLWLSYGEAEFRRAKAAFRDAGIAVE</sequence>
<dbReference type="GeneID" id="38471139"/>
<dbReference type="AlphaFoldDB" id="A0A3M0E9J4"/>
<evidence type="ECO:0000313" key="3">
    <source>
        <dbReference type="EMBL" id="RMB24940.1"/>
    </source>
</evidence>
<evidence type="ECO:0000313" key="5">
    <source>
        <dbReference type="Proteomes" id="UP000282007"/>
    </source>
</evidence>
<keyword evidence="1" id="KW-0472">Membrane</keyword>
<dbReference type="KEGG" id="haer:DU502_07595"/>
<evidence type="ECO:0000256" key="1">
    <source>
        <dbReference type="SAM" id="Phobius"/>
    </source>
</evidence>
<feature type="transmembrane region" description="Helical" evidence="1">
    <location>
        <begin position="38"/>
        <end position="59"/>
    </location>
</feature>
<name>A0A3M0E9J4_9EURY</name>
<reference evidence="2 5" key="2">
    <citation type="submission" date="2018-07" db="EMBL/GenBank/DDBJ databases">
        <title>Genome sequences of Haloplanus aerogenes JCM 16430T.</title>
        <authorList>
            <person name="Kim Y.B."/>
            <person name="Roh S.W."/>
        </authorList>
    </citation>
    <scope>NUCLEOTIDE SEQUENCE [LARGE SCALE GENOMIC DNA]</scope>
    <source>
        <strain evidence="2 5">JCM 16430</strain>
    </source>
</reference>
<reference evidence="3" key="3">
    <citation type="submission" date="2018-10" db="EMBL/GenBank/DDBJ databases">
        <authorList>
            <person name="Whitman W."/>
            <person name="Huntemann M."/>
            <person name="Clum A."/>
            <person name="Pillay M."/>
            <person name="Palaniappan K."/>
            <person name="Varghese N."/>
            <person name="Mikhailova N."/>
            <person name="Stamatis D."/>
            <person name="Reddy T."/>
            <person name="Daum C."/>
            <person name="Shapiro N."/>
            <person name="Ivanova N."/>
            <person name="Kyrpides N."/>
            <person name="Woyke T."/>
        </authorList>
    </citation>
    <scope>NUCLEOTIDE SEQUENCE</scope>
    <source>
        <strain evidence="3">CGMCC 1.10124</strain>
    </source>
</reference>
<dbReference type="Proteomes" id="UP000277326">
    <property type="component" value="Unassembled WGS sequence"/>
</dbReference>
<keyword evidence="1" id="KW-0812">Transmembrane</keyword>
<dbReference type="RefSeq" id="WP_121918792.1">
    <property type="nucleotide sequence ID" value="NZ_CP034145.1"/>
</dbReference>
<evidence type="ECO:0000313" key="2">
    <source>
        <dbReference type="EMBL" id="AZH25252.1"/>
    </source>
</evidence>
<dbReference type="EMBL" id="REFS01000001">
    <property type="protein sequence ID" value="RMB24940.1"/>
    <property type="molecule type" value="Genomic_DNA"/>
</dbReference>
<dbReference type="Proteomes" id="UP000282007">
    <property type="component" value="Chromosome"/>
</dbReference>
<keyword evidence="1" id="KW-1133">Transmembrane helix</keyword>
<protein>
    <submittedName>
        <fullName evidence="3">Uncharacterized protein</fullName>
    </submittedName>
</protein>
<proteinExistence type="predicted"/>
<dbReference type="OrthoDB" id="269142at2157"/>
<dbReference type="EMBL" id="CP034145">
    <property type="protein sequence ID" value="AZH25252.1"/>
    <property type="molecule type" value="Genomic_DNA"/>
</dbReference>
<keyword evidence="5" id="KW-1185">Reference proteome</keyword>
<reference evidence="3 4" key="1">
    <citation type="journal article" date="2015" name="Stand. Genomic Sci.">
        <title>Genomic Encyclopedia of Bacterial and Archaeal Type Strains, Phase III: the genomes of soil and plant-associated and newly described type strains.</title>
        <authorList>
            <person name="Whitman W.B."/>
            <person name="Woyke T."/>
            <person name="Klenk H.P."/>
            <person name="Zhou Y."/>
            <person name="Lilburn T.G."/>
            <person name="Beck B.J."/>
            <person name="De Vos P."/>
            <person name="Vandamme P."/>
            <person name="Eisen J.A."/>
            <person name="Garrity G."/>
            <person name="Hugenholtz P."/>
            <person name="Kyrpides N.C."/>
        </authorList>
    </citation>
    <scope>NUCLEOTIDE SEQUENCE [LARGE SCALE GENOMIC DNA]</scope>
    <source>
        <strain evidence="3 4">CGMCC 1.10124</strain>
    </source>
</reference>
<accession>A0A3M0E9J4</accession>
<gene>
    <name evidence="3" type="ORF">ATH50_0020</name>
    <name evidence="2" type="ORF">DU502_07595</name>
</gene>